<comment type="caution">
    <text evidence="1">The sequence shown here is derived from an EMBL/GenBank/DDBJ whole genome shotgun (WGS) entry which is preliminary data.</text>
</comment>
<protein>
    <submittedName>
        <fullName evidence="1">Uncharacterized protein</fullName>
    </submittedName>
</protein>
<sequence length="210" mass="23866">MPVEIEAPNLVSFTNKGSLQADSSPSLALIFPNINEVYLELDSNLMDFIRFFGHCKTLSMFLTEPALEELAYPKQQRRTIITSTPVLYAVNHLEITAQFRKFSSFVELVDTLLWLAPHPETIYIDDVLSNNRLGTEPKLSKIKLHYGTSASGSKAEAEDCETCCTLFPTAKCWRHCLTEVTLEEFNKYIHPKLHDFFMENASQLSKITVL</sequence>
<evidence type="ECO:0000313" key="2">
    <source>
        <dbReference type="Proteomes" id="UP001187192"/>
    </source>
</evidence>
<gene>
    <name evidence="1" type="ORF">TIFTF001_008553</name>
</gene>
<keyword evidence="2" id="KW-1185">Reference proteome</keyword>
<dbReference type="EMBL" id="BTGU01000009">
    <property type="protein sequence ID" value="GMN39323.1"/>
    <property type="molecule type" value="Genomic_DNA"/>
</dbReference>
<accession>A0AA88CY22</accession>
<dbReference type="AlphaFoldDB" id="A0AA88CY22"/>
<evidence type="ECO:0000313" key="1">
    <source>
        <dbReference type="EMBL" id="GMN39323.1"/>
    </source>
</evidence>
<organism evidence="1 2">
    <name type="scientific">Ficus carica</name>
    <name type="common">Common fig</name>
    <dbReference type="NCBI Taxonomy" id="3494"/>
    <lineage>
        <taxon>Eukaryota</taxon>
        <taxon>Viridiplantae</taxon>
        <taxon>Streptophyta</taxon>
        <taxon>Embryophyta</taxon>
        <taxon>Tracheophyta</taxon>
        <taxon>Spermatophyta</taxon>
        <taxon>Magnoliopsida</taxon>
        <taxon>eudicotyledons</taxon>
        <taxon>Gunneridae</taxon>
        <taxon>Pentapetalae</taxon>
        <taxon>rosids</taxon>
        <taxon>fabids</taxon>
        <taxon>Rosales</taxon>
        <taxon>Moraceae</taxon>
        <taxon>Ficeae</taxon>
        <taxon>Ficus</taxon>
    </lineage>
</organism>
<proteinExistence type="predicted"/>
<dbReference type="Proteomes" id="UP001187192">
    <property type="component" value="Unassembled WGS sequence"/>
</dbReference>
<reference evidence="1" key="1">
    <citation type="submission" date="2023-07" db="EMBL/GenBank/DDBJ databases">
        <title>draft genome sequence of fig (Ficus carica).</title>
        <authorList>
            <person name="Takahashi T."/>
            <person name="Nishimura K."/>
        </authorList>
    </citation>
    <scope>NUCLEOTIDE SEQUENCE</scope>
</reference>
<name>A0AA88CY22_FICCA</name>